<evidence type="ECO:0000313" key="2">
    <source>
        <dbReference type="Proteomes" id="UP000276133"/>
    </source>
</evidence>
<dbReference type="EMBL" id="REGN01009537">
    <property type="protein sequence ID" value="RNA00967.1"/>
    <property type="molecule type" value="Genomic_DNA"/>
</dbReference>
<gene>
    <name evidence="1" type="ORF">BpHYR1_014840</name>
</gene>
<dbReference type="Proteomes" id="UP000276133">
    <property type="component" value="Unassembled WGS sequence"/>
</dbReference>
<keyword evidence="2" id="KW-1185">Reference proteome</keyword>
<name>A0A3M7PPB1_BRAPC</name>
<proteinExistence type="predicted"/>
<evidence type="ECO:0000313" key="1">
    <source>
        <dbReference type="EMBL" id="RNA00967.1"/>
    </source>
</evidence>
<organism evidence="1 2">
    <name type="scientific">Brachionus plicatilis</name>
    <name type="common">Marine rotifer</name>
    <name type="synonym">Brachionus muelleri</name>
    <dbReference type="NCBI Taxonomy" id="10195"/>
    <lineage>
        <taxon>Eukaryota</taxon>
        <taxon>Metazoa</taxon>
        <taxon>Spiralia</taxon>
        <taxon>Gnathifera</taxon>
        <taxon>Rotifera</taxon>
        <taxon>Eurotatoria</taxon>
        <taxon>Monogononta</taxon>
        <taxon>Pseudotrocha</taxon>
        <taxon>Ploima</taxon>
        <taxon>Brachionidae</taxon>
        <taxon>Brachionus</taxon>
    </lineage>
</organism>
<feature type="non-terminal residue" evidence="1">
    <location>
        <position position="1"/>
    </location>
</feature>
<comment type="caution">
    <text evidence="1">The sequence shown here is derived from an EMBL/GenBank/DDBJ whole genome shotgun (WGS) entry which is preliminary data.</text>
</comment>
<accession>A0A3M7PPB1</accession>
<sequence>KISKLNSKKISIYTRSYTKNFEIISSVRQKLKELELRSQLRVKKRKILSYKTFEETPHLKLGNEWQCMTMLIGLHVQQSKDQKFYLELESLNH</sequence>
<reference evidence="1 2" key="1">
    <citation type="journal article" date="2018" name="Sci. Rep.">
        <title>Genomic signatures of local adaptation to the degree of environmental predictability in rotifers.</title>
        <authorList>
            <person name="Franch-Gras L."/>
            <person name="Hahn C."/>
            <person name="Garcia-Roger E.M."/>
            <person name="Carmona M.J."/>
            <person name="Serra M."/>
            <person name="Gomez A."/>
        </authorList>
    </citation>
    <scope>NUCLEOTIDE SEQUENCE [LARGE SCALE GENOMIC DNA]</scope>
    <source>
        <strain evidence="1">HYR1</strain>
    </source>
</reference>
<protein>
    <submittedName>
        <fullName evidence="1">Uncharacterized protein</fullName>
    </submittedName>
</protein>
<dbReference type="AlphaFoldDB" id="A0A3M7PPB1"/>